<evidence type="ECO:0000313" key="9">
    <source>
        <dbReference type="Proteomes" id="UP000694406"/>
    </source>
</evidence>
<dbReference type="PANTHER" id="PTHR21685">
    <property type="entry name" value="TON-B BOX DOMAIN"/>
    <property type="match status" value="1"/>
</dbReference>
<comment type="subcellular location">
    <subcellularLocation>
        <location evidence="1">Cytoplasm</location>
    </subcellularLocation>
</comment>
<dbReference type="GO" id="GO:0003779">
    <property type="term" value="F:actin binding"/>
    <property type="evidence" value="ECO:0007669"/>
    <property type="project" value="UniProtKB-KW"/>
</dbReference>
<feature type="region of interest" description="Disordered" evidence="5">
    <location>
        <begin position="282"/>
        <end position="354"/>
    </location>
</feature>
<dbReference type="Pfam" id="PF13916">
    <property type="entry name" value="Phostensin_N"/>
    <property type="match status" value="1"/>
</dbReference>
<proteinExistence type="predicted"/>
<dbReference type="InterPro" id="IPR025907">
    <property type="entry name" value="Phostensin/Taperin_PP1-bd_dom"/>
</dbReference>
<dbReference type="GO" id="GO:0120045">
    <property type="term" value="P:stereocilium maintenance"/>
    <property type="evidence" value="ECO:0007669"/>
    <property type="project" value="Ensembl"/>
</dbReference>
<keyword evidence="9" id="KW-1185">Reference proteome</keyword>
<dbReference type="GO" id="GO:0005902">
    <property type="term" value="C:microvillus"/>
    <property type="evidence" value="ECO:0007669"/>
    <property type="project" value="Ensembl"/>
</dbReference>
<name>A0A8C5RDX7_LATLA</name>
<evidence type="ECO:0000256" key="2">
    <source>
        <dbReference type="ARBA" id="ARBA00022490"/>
    </source>
</evidence>
<dbReference type="AlphaFoldDB" id="A0A8C5RDX7"/>
<dbReference type="Ensembl" id="ENSLLTT00000001388.1">
    <property type="protein sequence ID" value="ENSLLTP00000001335.1"/>
    <property type="gene ID" value="ENSLLTG00000001040.1"/>
</dbReference>
<sequence length="678" mass="72043">MSGLREGAPAEAPAWKLALLERKRAKLAAGMGLGRGRSSAPRPDQGPDGREAGPVVAESLGPLRENPFMRLESERRRRRRRGACELPGPASSPSSRAVESPALAQLLQLYGAMPGIRTIRADNILIIESSDPAEAAQGGALGRRTLLRDLLARCGPPPVTEIRAAQVVVYEPEAPPLAEGPDSGLVSRLLQKFDRAAQGKGGRGGDGPALPVLPPPGPPAARPGPPPGPQGGGGGGSSSVFLQKIGSNSFVVNPRGHRAGLAAAPAFISGRVKAAKVVALPPGSGAGQRGVAAVSKAVPSSRSPAPSSPPEAEAEKPKCEAAPAAPVTSPQPPAPSSATPDSRPSPLFSSSCSFEIRPAPKPDLAAIPAHDLQARALASLRLNSRNSFLFVPHRQEEPPGPPPPAEALPAAPEEEEKSVPVTYIDEDLAAAMPPLKVLSPRLEGFHVPREGALTEDPDLPAYRPFSAASIPRTSTFTVVPKRKPPAASSEPFSRAWVQEEEEEEDQSQREAQMGAIQQESGHLKKRYPTVNEIEVIGGYLSLNKSCMSKSGIRRKKMKISFNETSLQTMFEYPSESSLVEEEEEEEEEYATEVDEKPAFRIPHPSSTVNSNPVNSGLSGYTPKHSLGFNKWQEQQHQKLPSTIGALSQETDQLEQQVMLTPAEKSHLSDFSSEPALYF</sequence>
<evidence type="ECO:0000313" key="8">
    <source>
        <dbReference type="Ensembl" id="ENSLLTP00000001335.1"/>
    </source>
</evidence>
<keyword evidence="3" id="KW-0597">Phosphoprotein</keyword>
<keyword evidence="2" id="KW-0963">Cytoplasm</keyword>
<feature type="region of interest" description="Disordered" evidence="5">
    <location>
        <begin position="197"/>
        <end position="240"/>
    </location>
</feature>
<dbReference type="GO" id="GO:0005654">
    <property type="term" value="C:nucleoplasm"/>
    <property type="evidence" value="ECO:0007669"/>
    <property type="project" value="Ensembl"/>
</dbReference>
<reference evidence="8" key="2">
    <citation type="submission" date="2025-09" db="UniProtKB">
        <authorList>
            <consortium name="Ensembl"/>
        </authorList>
    </citation>
    <scope>IDENTIFICATION</scope>
</reference>
<evidence type="ECO:0000259" key="6">
    <source>
        <dbReference type="Pfam" id="PF13914"/>
    </source>
</evidence>
<accession>A0A8C5RDX7</accession>
<protein>
    <submittedName>
        <fullName evidence="8">Taperin</fullName>
    </submittedName>
</protein>
<dbReference type="InterPro" id="IPR026671">
    <property type="entry name" value="PPP1R18/Tprn"/>
</dbReference>
<dbReference type="PANTHER" id="PTHR21685:SF1">
    <property type="entry name" value="TAPERIN"/>
    <property type="match status" value="1"/>
</dbReference>
<feature type="region of interest" description="Disordered" evidence="5">
    <location>
        <begin position="28"/>
        <end position="98"/>
    </location>
</feature>
<keyword evidence="4" id="KW-0009">Actin-binding</keyword>
<evidence type="ECO:0000256" key="5">
    <source>
        <dbReference type="SAM" id="MobiDB-lite"/>
    </source>
</evidence>
<dbReference type="GO" id="GO:0007605">
    <property type="term" value="P:sensory perception of sound"/>
    <property type="evidence" value="ECO:0007669"/>
    <property type="project" value="Ensembl"/>
</dbReference>
<feature type="domain" description="Phostensin/Taperin N-terminal" evidence="7">
    <location>
        <begin position="10"/>
        <end position="83"/>
    </location>
</feature>
<reference evidence="8" key="1">
    <citation type="submission" date="2025-08" db="UniProtKB">
        <authorList>
            <consortium name="Ensembl"/>
        </authorList>
    </citation>
    <scope>IDENTIFICATION</scope>
</reference>
<gene>
    <name evidence="8" type="primary">TPRN</name>
</gene>
<organism evidence="8 9">
    <name type="scientific">Laticauda laticaudata</name>
    <name type="common">Blue-ringed sea krait</name>
    <name type="synonym">Blue-lipped sea krait</name>
    <dbReference type="NCBI Taxonomy" id="8630"/>
    <lineage>
        <taxon>Eukaryota</taxon>
        <taxon>Metazoa</taxon>
        <taxon>Chordata</taxon>
        <taxon>Craniata</taxon>
        <taxon>Vertebrata</taxon>
        <taxon>Euteleostomi</taxon>
        <taxon>Lepidosauria</taxon>
        <taxon>Squamata</taxon>
        <taxon>Bifurcata</taxon>
        <taxon>Unidentata</taxon>
        <taxon>Episquamata</taxon>
        <taxon>Toxicofera</taxon>
        <taxon>Serpentes</taxon>
        <taxon>Colubroidea</taxon>
        <taxon>Elapidae</taxon>
        <taxon>Laticaudinae</taxon>
        <taxon>Laticauda</taxon>
    </lineage>
</organism>
<feature type="compositionally biased region" description="Low complexity" evidence="5">
    <location>
        <begin position="336"/>
        <end position="353"/>
    </location>
</feature>
<evidence type="ECO:0000259" key="7">
    <source>
        <dbReference type="Pfam" id="PF13916"/>
    </source>
</evidence>
<feature type="compositionally biased region" description="Pro residues" evidence="5">
    <location>
        <begin position="211"/>
        <end position="229"/>
    </location>
</feature>
<dbReference type="GO" id="GO:0005737">
    <property type="term" value="C:cytoplasm"/>
    <property type="evidence" value="ECO:0007669"/>
    <property type="project" value="UniProtKB-SubCell"/>
</dbReference>
<evidence type="ECO:0000256" key="3">
    <source>
        <dbReference type="ARBA" id="ARBA00022553"/>
    </source>
</evidence>
<dbReference type="GO" id="GO:0120044">
    <property type="term" value="C:stereocilium base"/>
    <property type="evidence" value="ECO:0007669"/>
    <property type="project" value="Ensembl"/>
</dbReference>
<dbReference type="Proteomes" id="UP000694406">
    <property type="component" value="Unplaced"/>
</dbReference>
<dbReference type="GO" id="GO:0008157">
    <property type="term" value="F:protein phosphatase 1 binding"/>
    <property type="evidence" value="ECO:0007669"/>
    <property type="project" value="Ensembl"/>
</dbReference>
<feature type="domain" description="Phostensin/Taperin PP1-binding" evidence="6">
    <location>
        <begin position="472"/>
        <end position="579"/>
    </location>
</feature>
<feature type="compositionally biased region" description="Acidic residues" evidence="5">
    <location>
        <begin position="578"/>
        <end position="592"/>
    </location>
</feature>
<feature type="region of interest" description="Disordered" evidence="5">
    <location>
        <begin position="574"/>
        <end position="619"/>
    </location>
</feature>
<evidence type="ECO:0000256" key="1">
    <source>
        <dbReference type="ARBA" id="ARBA00004496"/>
    </source>
</evidence>
<dbReference type="GO" id="GO:0004865">
    <property type="term" value="F:protein serine/threonine phosphatase inhibitor activity"/>
    <property type="evidence" value="ECO:0007669"/>
    <property type="project" value="Ensembl"/>
</dbReference>
<feature type="region of interest" description="Disordered" evidence="5">
    <location>
        <begin position="476"/>
        <end position="524"/>
    </location>
</feature>
<dbReference type="GeneTree" id="ENSGT00530000064035"/>
<feature type="region of interest" description="Disordered" evidence="5">
    <location>
        <begin position="392"/>
        <end position="417"/>
    </location>
</feature>
<feature type="compositionally biased region" description="Low complexity" evidence="5">
    <location>
        <begin position="291"/>
        <end position="305"/>
    </location>
</feature>
<dbReference type="Pfam" id="PF13914">
    <property type="entry name" value="Phostensin"/>
    <property type="match status" value="1"/>
</dbReference>
<feature type="compositionally biased region" description="Low complexity" evidence="5">
    <location>
        <begin position="604"/>
        <end position="615"/>
    </location>
</feature>
<evidence type="ECO:0000256" key="4">
    <source>
        <dbReference type="ARBA" id="ARBA00023203"/>
    </source>
</evidence>
<dbReference type="GO" id="GO:0060088">
    <property type="term" value="P:auditory receptor cell stereocilium organization"/>
    <property type="evidence" value="ECO:0007669"/>
    <property type="project" value="Ensembl"/>
</dbReference>
<dbReference type="InterPro" id="IPR025903">
    <property type="entry name" value="Phostensin/Taperin_N_dom"/>
</dbReference>